<dbReference type="Proteomes" id="UP000245207">
    <property type="component" value="Unassembled WGS sequence"/>
</dbReference>
<keyword evidence="4" id="KW-1185">Reference proteome</keyword>
<dbReference type="InterPro" id="IPR042201">
    <property type="entry name" value="FH2_Formin_sf"/>
</dbReference>
<dbReference type="InterPro" id="IPR051144">
    <property type="entry name" value="Formin_homology_domain"/>
</dbReference>
<gene>
    <name evidence="3" type="ORF">CTI12_AA575090</name>
</gene>
<comment type="caution">
    <text evidence="3">The sequence shown here is derived from an EMBL/GenBank/DDBJ whole genome shotgun (WGS) entry which is preliminary data.</text>
</comment>
<dbReference type="SUPFAM" id="SSF101447">
    <property type="entry name" value="Formin homology 2 domain (FH2 domain)"/>
    <property type="match status" value="1"/>
</dbReference>
<dbReference type="PROSITE" id="PS51444">
    <property type="entry name" value="FH2"/>
    <property type="match status" value="1"/>
</dbReference>
<name>A0A2U1KQT9_ARTAN</name>
<dbReference type="AlphaFoldDB" id="A0A2U1KQT9"/>
<sequence>MIVEGTKDVRSSFKFRRIMQTILSLGNDLNQGTARGAAVSFKLDSLLKLNETRARSNKYQSQITQSQHINESFYKLNTNKQPTVDDKIKWRNLVNAEASRRSTSSIQENFVEVEKLTPRRSHGDCLLSYKSVKGLRDRIMSNLKPQMSRTLTV</sequence>
<evidence type="ECO:0000313" key="4">
    <source>
        <dbReference type="Proteomes" id="UP000245207"/>
    </source>
</evidence>
<dbReference type="PANTHER" id="PTHR45733">
    <property type="entry name" value="FORMIN-J"/>
    <property type="match status" value="1"/>
</dbReference>
<feature type="domain" description="FH2" evidence="2">
    <location>
        <begin position="1"/>
        <end position="153"/>
    </location>
</feature>
<evidence type="ECO:0000259" key="2">
    <source>
        <dbReference type="PROSITE" id="PS51444"/>
    </source>
</evidence>
<accession>A0A2U1KQT9</accession>
<dbReference type="Pfam" id="PF02181">
    <property type="entry name" value="FH2"/>
    <property type="match status" value="1"/>
</dbReference>
<dbReference type="PANTHER" id="PTHR45733:SF16">
    <property type="entry name" value="FORMIN-LIKE PROTEIN"/>
    <property type="match status" value="1"/>
</dbReference>
<organism evidence="3 4">
    <name type="scientific">Artemisia annua</name>
    <name type="common">Sweet wormwood</name>
    <dbReference type="NCBI Taxonomy" id="35608"/>
    <lineage>
        <taxon>Eukaryota</taxon>
        <taxon>Viridiplantae</taxon>
        <taxon>Streptophyta</taxon>
        <taxon>Embryophyta</taxon>
        <taxon>Tracheophyta</taxon>
        <taxon>Spermatophyta</taxon>
        <taxon>Magnoliopsida</taxon>
        <taxon>eudicotyledons</taxon>
        <taxon>Gunneridae</taxon>
        <taxon>Pentapetalae</taxon>
        <taxon>asterids</taxon>
        <taxon>campanulids</taxon>
        <taxon>Asterales</taxon>
        <taxon>Asteraceae</taxon>
        <taxon>Asteroideae</taxon>
        <taxon>Anthemideae</taxon>
        <taxon>Artemisiinae</taxon>
        <taxon>Artemisia</taxon>
    </lineage>
</organism>
<proteinExistence type="inferred from homology"/>
<protein>
    <recommendedName>
        <fullName evidence="2">FH2 domain-containing protein</fullName>
    </recommendedName>
</protein>
<comment type="similarity">
    <text evidence="1">Belongs to the formin-like family. Class-II subfamily.</text>
</comment>
<evidence type="ECO:0000256" key="1">
    <source>
        <dbReference type="ARBA" id="ARBA00006468"/>
    </source>
</evidence>
<dbReference type="EMBL" id="PKPP01014949">
    <property type="protein sequence ID" value="PWA39110.1"/>
    <property type="molecule type" value="Genomic_DNA"/>
</dbReference>
<reference evidence="3 4" key="1">
    <citation type="journal article" date="2018" name="Mol. Plant">
        <title>The genome of Artemisia annua provides insight into the evolution of Asteraceae family and artemisinin biosynthesis.</title>
        <authorList>
            <person name="Shen Q."/>
            <person name="Zhang L."/>
            <person name="Liao Z."/>
            <person name="Wang S."/>
            <person name="Yan T."/>
            <person name="Shi P."/>
            <person name="Liu M."/>
            <person name="Fu X."/>
            <person name="Pan Q."/>
            <person name="Wang Y."/>
            <person name="Lv Z."/>
            <person name="Lu X."/>
            <person name="Zhang F."/>
            <person name="Jiang W."/>
            <person name="Ma Y."/>
            <person name="Chen M."/>
            <person name="Hao X."/>
            <person name="Li L."/>
            <person name="Tang Y."/>
            <person name="Lv G."/>
            <person name="Zhou Y."/>
            <person name="Sun X."/>
            <person name="Brodelius P.E."/>
            <person name="Rose J.K.C."/>
            <person name="Tang K."/>
        </authorList>
    </citation>
    <scope>NUCLEOTIDE SEQUENCE [LARGE SCALE GENOMIC DNA]</scope>
    <source>
        <strain evidence="4">cv. Huhao1</strain>
        <tissue evidence="3">Leaf</tissue>
    </source>
</reference>
<dbReference type="Gene3D" id="1.20.58.2220">
    <property type="entry name" value="Formin, FH2 domain"/>
    <property type="match status" value="1"/>
</dbReference>
<dbReference type="InterPro" id="IPR015425">
    <property type="entry name" value="FH2_Formin"/>
</dbReference>
<dbReference type="OrthoDB" id="691984at2759"/>
<evidence type="ECO:0000313" key="3">
    <source>
        <dbReference type="EMBL" id="PWA39110.1"/>
    </source>
</evidence>